<evidence type="ECO:0000256" key="1">
    <source>
        <dbReference type="SAM" id="MobiDB-lite"/>
    </source>
</evidence>
<feature type="compositionally biased region" description="Low complexity" evidence="1">
    <location>
        <begin position="238"/>
        <end position="255"/>
    </location>
</feature>
<reference evidence="2 3" key="1">
    <citation type="submission" date="2019-07" db="EMBL/GenBank/DDBJ databases">
        <title>De Novo Assembly of kiwifruit Actinidia rufa.</title>
        <authorList>
            <person name="Sugita-Konishi S."/>
            <person name="Sato K."/>
            <person name="Mori E."/>
            <person name="Abe Y."/>
            <person name="Kisaki G."/>
            <person name="Hamano K."/>
            <person name="Suezawa K."/>
            <person name="Otani M."/>
            <person name="Fukuda T."/>
            <person name="Manabe T."/>
            <person name="Gomi K."/>
            <person name="Tabuchi M."/>
            <person name="Akimitsu K."/>
            <person name="Kataoka I."/>
        </authorList>
    </citation>
    <scope>NUCLEOTIDE SEQUENCE [LARGE SCALE GENOMIC DNA]</scope>
    <source>
        <strain evidence="3">cv. Fuchu</strain>
    </source>
</reference>
<proteinExistence type="predicted"/>
<dbReference type="SUPFAM" id="SSF52540">
    <property type="entry name" value="P-loop containing nucleoside triphosphate hydrolases"/>
    <property type="match status" value="1"/>
</dbReference>
<gene>
    <name evidence="2" type="ORF">Acr_15g0013160</name>
</gene>
<feature type="region of interest" description="Disordered" evidence="1">
    <location>
        <begin position="1"/>
        <end position="61"/>
    </location>
</feature>
<feature type="compositionally biased region" description="Low complexity" evidence="1">
    <location>
        <begin position="111"/>
        <end position="123"/>
    </location>
</feature>
<organism evidence="2 3">
    <name type="scientific">Actinidia rufa</name>
    <dbReference type="NCBI Taxonomy" id="165716"/>
    <lineage>
        <taxon>Eukaryota</taxon>
        <taxon>Viridiplantae</taxon>
        <taxon>Streptophyta</taxon>
        <taxon>Embryophyta</taxon>
        <taxon>Tracheophyta</taxon>
        <taxon>Spermatophyta</taxon>
        <taxon>Magnoliopsida</taxon>
        <taxon>eudicotyledons</taxon>
        <taxon>Gunneridae</taxon>
        <taxon>Pentapetalae</taxon>
        <taxon>asterids</taxon>
        <taxon>Ericales</taxon>
        <taxon>Actinidiaceae</taxon>
        <taxon>Actinidia</taxon>
    </lineage>
</organism>
<feature type="region of interest" description="Disordered" evidence="1">
    <location>
        <begin position="196"/>
        <end position="277"/>
    </location>
</feature>
<sequence length="344" mass="37213">MPSPSLVFPSSDPSISEPHPSSDRPSNVSLRSVGLEKPTRPKKVGSFKPKKSAKKSELTEESLEEFNLRNEILDEHRKSSFTYSPYYRGLTDSTLLLNRQKLTASSPGKDSNVTSISTSSRSSFGVKMKEFGSCFTTFGKEEKVVEMKSKSKGSRHARTSSSSSSVTGTGAELTTLAKELGLEGEIVSIGFNENDEYFSTKGKPLRERDSEPPTQPPSSLPPVSTPQPPPGPPPPTYPSLQSLLPPVSPTSTPQTYMSSPQPSASTQPHTHPSTPPVLVLNIPSTQSLVPSVSARLQAKADDGCGHFIFEGPPGVGKRTLIRALLREAYGPERVMARVEFKDFP</sequence>
<accession>A0A7J0FXQ9</accession>
<feature type="compositionally biased region" description="Pro residues" evidence="1">
    <location>
        <begin position="213"/>
        <end position="237"/>
    </location>
</feature>
<keyword evidence="3" id="KW-1185">Reference proteome</keyword>
<dbReference type="Gene3D" id="3.40.50.300">
    <property type="entry name" value="P-loop containing nucleotide triphosphate hydrolases"/>
    <property type="match status" value="1"/>
</dbReference>
<dbReference type="Proteomes" id="UP000585474">
    <property type="component" value="Unassembled WGS sequence"/>
</dbReference>
<evidence type="ECO:0000313" key="3">
    <source>
        <dbReference type="Proteomes" id="UP000585474"/>
    </source>
</evidence>
<feature type="region of interest" description="Disordered" evidence="1">
    <location>
        <begin position="145"/>
        <end position="171"/>
    </location>
</feature>
<feature type="region of interest" description="Disordered" evidence="1">
    <location>
        <begin position="103"/>
        <end position="123"/>
    </location>
</feature>
<feature type="compositionally biased region" description="Low complexity" evidence="1">
    <location>
        <begin position="262"/>
        <end position="272"/>
    </location>
</feature>
<dbReference type="EMBL" id="BJWL01000015">
    <property type="protein sequence ID" value="GFZ02708.1"/>
    <property type="molecule type" value="Genomic_DNA"/>
</dbReference>
<protein>
    <recommendedName>
        <fullName evidence="4">P-loop containing nucleoside triphosphate hydrolases superfamily protein</fullName>
    </recommendedName>
</protein>
<comment type="caution">
    <text evidence="2">The sequence shown here is derived from an EMBL/GenBank/DDBJ whole genome shotgun (WGS) entry which is preliminary data.</text>
</comment>
<evidence type="ECO:0008006" key="4">
    <source>
        <dbReference type="Google" id="ProtNLM"/>
    </source>
</evidence>
<dbReference type="InterPro" id="IPR027417">
    <property type="entry name" value="P-loop_NTPase"/>
</dbReference>
<dbReference type="AlphaFoldDB" id="A0A7J0FXQ9"/>
<evidence type="ECO:0000313" key="2">
    <source>
        <dbReference type="EMBL" id="GFZ02708.1"/>
    </source>
</evidence>
<name>A0A7J0FXQ9_9ERIC</name>
<feature type="compositionally biased region" description="Basic residues" evidence="1">
    <location>
        <begin position="40"/>
        <end position="53"/>
    </location>
</feature>
<dbReference type="OrthoDB" id="761538at2759"/>